<dbReference type="PANTHER" id="PTHR43877:SF2">
    <property type="entry name" value="AMINOALKYLPHOSPHONATE N-ACETYLTRANSFERASE-RELATED"/>
    <property type="match status" value="1"/>
</dbReference>
<reference evidence="4 5" key="1">
    <citation type="submission" date="2018-06" db="EMBL/GenBank/DDBJ databases">
        <title>Genomic Encyclopedia of Type Strains, Phase IV (KMG-IV): sequencing the most valuable type-strain genomes for metagenomic binning, comparative biology and taxonomic classification.</title>
        <authorList>
            <person name="Goeker M."/>
        </authorList>
    </citation>
    <scope>NUCLEOTIDE SEQUENCE [LARGE SCALE GENOMIC DNA]</scope>
    <source>
        <strain evidence="4 5">DSM 24032</strain>
    </source>
</reference>
<dbReference type="Proteomes" id="UP000253083">
    <property type="component" value="Unassembled WGS sequence"/>
</dbReference>
<dbReference type="GO" id="GO:0016747">
    <property type="term" value="F:acyltransferase activity, transferring groups other than amino-acyl groups"/>
    <property type="evidence" value="ECO:0007669"/>
    <property type="project" value="InterPro"/>
</dbReference>
<dbReference type="EMBL" id="QNRT01000002">
    <property type="protein sequence ID" value="RBP51763.1"/>
    <property type="molecule type" value="Genomic_DNA"/>
</dbReference>
<keyword evidence="4" id="KW-0689">Ribosomal protein</keyword>
<dbReference type="CDD" id="cd04301">
    <property type="entry name" value="NAT_SF"/>
    <property type="match status" value="1"/>
</dbReference>
<dbReference type="AlphaFoldDB" id="A0A395JLU6"/>
<keyword evidence="4" id="KW-0687">Ribonucleoprotein</keyword>
<dbReference type="SUPFAM" id="SSF55729">
    <property type="entry name" value="Acyl-CoA N-acyltransferases (Nat)"/>
    <property type="match status" value="1"/>
</dbReference>
<dbReference type="OrthoDB" id="1450704at2"/>
<keyword evidence="1" id="KW-0808">Transferase</keyword>
<dbReference type="InterPro" id="IPR050832">
    <property type="entry name" value="Bact_Acetyltransf"/>
</dbReference>
<dbReference type="InterPro" id="IPR016181">
    <property type="entry name" value="Acyl_CoA_acyltransferase"/>
</dbReference>
<evidence type="ECO:0000313" key="5">
    <source>
        <dbReference type="Proteomes" id="UP000253083"/>
    </source>
</evidence>
<dbReference type="RefSeq" id="WP_113954506.1">
    <property type="nucleotide sequence ID" value="NZ_QNRT01000002.1"/>
</dbReference>
<keyword evidence="2" id="KW-0012">Acyltransferase</keyword>
<sequence>MPDDQITLRTATLADVALLREFEQGVVAAERPLALNMRDGKVEYYDLPALIKSEQVHLLIAEQHAEPAACGYLRIDTSKPHNKSHQHGYIGFIYVNPNHRGLQLAQHIIEALIRWGKQHELSVFTLDVYNGNSAAIHVYQKLGFKPNLIEMVLET</sequence>
<accession>A0A395JLU6</accession>
<comment type="caution">
    <text evidence="4">The sequence shown here is derived from an EMBL/GenBank/DDBJ whole genome shotgun (WGS) entry which is preliminary data.</text>
</comment>
<dbReference type="GO" id="GO:0005840">
    <property type="term" value="C:ribosome"/>
    <property type="evidence" value="ECO:0007669"/>
    <property type="project" value="UniProtKB-KW"/>
</dbReference>
<gene>
    <name evidence="4" type="ORF">DFR28_1021196</name>
</gene>
<dbReference type="Pfam" id="PF00583">
    <property type="entry name" value="Acetyltransf_1"/>
    <property type="match status" value="1"/>
</dbReference>
<organism evidence="4 5">
    <name type="scientific">Arenicella xantha</name>
    <dbReference type="NCBI Taxonomy" id="644221"/>
    <lineage>
        <taxon>Bacteria</taxon>
        <taxon>Pseudomonadati</taxon>
        <taxon>Pseudomonadota</taxon>
        <taxon>Gammaproteobacteria</taxon>
        <taxon>Arenicellales</taxon>
        <taxon>Arenicellaceae</taxon>
        <taxon>Arenicella</taxon>
    </lineage>
</organism>
<protein>
    <submittedName>
        <fullName evidence="4">Ribosomal protein S18 acetylase RimI-like enzyme</fullName>
    </submittedName>
</protein>
<dbReference type="PROSITE" id="PS51186">
    <property type="entry name" value="GNAT"/>
    <property type="match status" value="1"/>
</dbReference>
<dbReference type="Gene3D" id="3.40.630.30">
    <property type="match status" value="1"/>
</dbReference>
<dbReference type="InParanoid" id="A0A395JLU6"/>
<evidence type="ECO:0000313" key="4">
    <source>
        <dbReference type="EMBL" id="RBP51763.1"/>
    </source>
</evidence>
<evidence type="ECO:0000259" key="3">
    <source>
        <dbReference type="PROSITE" id="PS51186"/>
    </source>
</evidence>
<dbReference type="PANTHER" id="PTHR43877">
    <property type="entry name" value="AMINOALKYLPHOSPHONATE N-ACETYLTRANSFERASE-RELATED-RELATED"/>
    <property type="match status" value="1"/>
</dbReference>
<dbReference type="InterPro" id="IPR000182">
    <property type="entry name" value="GNAT_dom"/>
</dbReference>
<evidence type="ECO:0000256" key="1">
    <source>
        <dbReference type="ARBA" id="ARBA00022679"/>
    </source>
</evidence>
<evidence type="ECO:0000256" key="2">
    <source>
        <dbReference type="ARBA" id="ARBA00023315"/>
    </source>
</evidence>
<keyword evidence="5" id="KW-1185">Reference proteome</keyword>
<feature type="domain" description="N-acetyltransferase" evidence="3">
    <location>
        <begin position="6"/>
        <end position="155"/>
    </location>
</feature>
<name>A0A395JLU6_9GAMM</name>
<proteinExistence type="predicted"/>